<gene>
    <name evidence="6" type="primary">LOC109505452</name>
</gene>
<evidence type="ECO:0000256" key="2">
    <source>
        <dbReference type="SAM" id="Phobius"/>
    </source>
</evidence>
<accession>A0A6J0PEA2</accession>
<dbReference type="CDD" id="cd00303">
    <property type="entry name" value="retropepsin_like"/>
    <property type="match status" value="1"/>
</dbReference>
<evidence type="ECO:0000259" key="4">
    <source>
        <dbReference type="Pfam" id="PF17919"/>
    </source>
</evidence>
<feature type="transmembrane region" description="Helical" evidence="2">
    <location>
        <begin position="12"/>
        <end position="34"/>
    </location>
</feature>
<feature type="domain" description="Reverse transcriptase" evidence="3">
    <location>
        <begin position="416"/>
        <end position="481"/>
    </location>
</feature>
<keyword evidence="2" id="KW-0812">Transmembrane</keyword>
<dbReference type="InterPro" id="IPR043502">
    <property type="entry name" value="DNA/RNA_pol_sf"/>
</dbReference>
<dbReference type="InterPro" id="IPR041577">
    <property type="entry name" value="RT_RNaseH_2"/>
</dbReference>
<feature type="domain" description="Reverse transcriptase/retrotransposon-derived protein RNase H-like" evidence="4">
    <location>
        <begin position="487"/>
        <end position="550"/>
    </location>
</feature>
<dbReference type="Pfam" id="PF17919">
    <property type="entry name" value="RT_RNaseH_2"/>
    <property type="match status" value="1"/>
</dbReference>
<proteinExistence type="predicted"/>
<organism evidence="5 6">
    <name type="scientific">Elaeis guineensis var. tenera</name>
    <name type="common">Oil palm</name>
    <dbReference type="NCBI Taxonomy" id="51953"/>
    <lineage>
        <taxon>Eukaryota</taxon>
        <taxon>Viridiplantae</taxon>
        <taxon>Streptophyta</taxon>
        <taxon>Embryophyta</taxon>
        <taxon>Tracheophyta</taxon>
        <taxon>Spermatophyta</taxon>
        <taxon>Magnoliopsida</taxon>
        <taxon>Liliopsida</taxon>
        <taxon>Arecaceae</taxon>
        <taxon>Arecoideae</taxon>
        <taxon>Cocoseae</taxon>
        <taxon>Elaeidinae</taxon>
        <taxon>Elaeis</taxon>
    </lineage>
</organism>
<dbReference type="AlphaFoldDB" id="A0A6J0PEA2"/>
<dbReference type="Proteomes" id="UP000504607">
    <property type="component" value="Chromosome 2"/>
</dbReference>
<evidence type="ECO:0000313" key="5">
    <source>
        <dbReference type="Proteomes" id="UP000504607"/>
    </source>
</evidence>
<dbReference type="SUPFAM" id="SSF56672">
    <property type="entry name" value="DNA/RNA polymerases"/>
    <property type="match status" value="1"/>
</dbReference>
<dbReference type="Pfam" id="PF00078">
    <property type="entry name" value="RVT_1"/>
    <property type="match status" value="1"/>
</dbReference>
<keyword evidence="5" id="KW-1185">Reference proteome</keyword>
<dbReference type="Gene3D" id="3.30.70.270">
    <property type="match status" value="1"/>
</dbReference>
<keyword evidence="2" id="KW-0472">Membrane</keyword>
<dbReference type="InterPro" id="IPR000477">
    <property type="entry name" value="RT_dom"/>
</dbReference>
<reference evidence="6" key="1">
    <citation type="submission" date="2025-08" db="UniProtKB">
        <authorList>
            <consortium name="RefSeq"/>
        </authorList>
    </citation>
    <scope>IDENTIFICATION</scope>
</reference>
<evidence type="ECO:0000313" key="6">
    <source>
        <dbReference type="RefSeq" id="XP_019703702.1"/>
    </source>
</evidence>
<dbReference type="InterPro" id="IPR043128">
    <property type="entry name" value="Rev_trsase/Diguanyl_cyclase"/>
</dbReference>
<dbReference type="InParanoid" id="A0A6J0PEA2"/>
<dbReference type="PANTHER" id="PTHR35046:SF18">
    <property type="entry name" value="RNA-DIRECTED DNA POLYMERASE"/>
    <property type="match status" value="1"/>
</dbReference>
<dbReference type="InterPro" id="IPR021109">
    <property type="entry name" value="Peptidase_aspartic_dom_sf"/>
</dbReference>
<keyword evidence="2" id="KW-1133">Transmembrane helix</keyword>
<dbReference type="Gene3D" id="2.40.70.10">
    <property type="entry name" value="Acid Proteases"/>
    <property type="match status" value="1"/>
</dbReference>
<dbReference type="RefSeq" id="XP_019703702.1">
    <property type="nucleotide sequence ID" value="XM_019848143.1"/>
</dbReference>
<feature type="region of interest" description="Disordered" evidence="1">
    <location>
        <begin position="149"/>
        <end position="173"/>
    </location>
</feature>
<dbReference type="Gene3D" id="3.10.10.10">
    <property type="entry name" value="HIV Type 1 Reverse Transcriptase, subunit A, domain 1"/>
    <property type="match status" value="1"/>
</dbReference>
<dbReference type="PANTHER" id="PTHR35046">
    <property type="entry name" value="ZINC KNUCKLE (CCHC-TYPE) FAMILY PROTEIN"/>
    <property type="match status" value="1"/>
</dbReference>
<dbReference type="OrthoDB" id="686243at2759"/>
<sequence>MAGMGIMLVDVVEVVVVVAVVSIGAINVITVMMVNVAGTVADFLDIEGFIDWLIEVNRFFDHMDVLEDRRIKLVSYRLRGGASAWWERLQEDRCRERKAKVLTSEKMQRIGVQQMVLNLTDTRNLALKAETLMQDKKWQSRKSRWPIGKMEKSKWKQGGESSREEKGVTEKAVGKKAVEPKTVKSSNPYAKLILGKCFKYNQPGHCSGDCSRRRQLVIVEWDADSCPDDEGEICCESEESDEERQWHKLFRIKCAVNGKRCDIVIDGGSEENFISRSLIDKLHLTVKKHSHPYIIGWIREVGGIKVPERCKVPFSIGQYKVELVKDGVKYTLTSKKSNQPEASKAEGKTLVTLTQSLREMEEEVKESGEIYVLVVKDIVYTKESSAVIPEVVRPVLEEFSDILPKELPDGLPPMLDDMLDQLSGSNVFSKIDLRSGYYQIRIRPGDEWKIVFKTRDGLFEWLVMPFGLSNAPSTFMRLMNQEEKFHWGEEAEATFALIKEKLCTAPILALLDFGKLFEVECDVSDLEIGAVLSQEKRPVAFFSEKLNDARR</sequence>
<evidence type="ECO:0000259" key="3">
    <source>
        <dbReference type="Pfam" id="PF00078"/>
    </source>
</evidence>
<feature type="compositionally biased region" description="Basic and acidic residues" evidence="1">
    <location>
        <begin position="161"/>
        <end position="173"/>
    </location>
</feature>
<evidence type="ECO:0000256" key="1">
    <source>
        <dbReference type="SAM" id="MobiDB-lite"/>
    </source>
</evidence>
<dbReference type="CDD" id="cd01647">
    <property type="entry name" value="RT_LTR"/>
    <property type="match status" value="1"/>
</dbReference>
<protein>
    <submittedName>
        <fullName evidence="6">Uncharacterized protein LOC109505452</fullName>
    </submittedName>
</protein>
<name>A0A6J0PEA2_ELAGV</name>